<dbReference type="Pfam" id="PF00385">
    <property type="entry name" value="Chromo"/>
    <property type="match status" value="1"/>
</dbReference>
<dbReference type="InterPro" id="IPR051219">
    <property type="entry name" value="Heterochromatin_chromo-domain"/>
</dbReference>
<evidence type="ECO:0000256" key="2">
    <source>
        <dbReference type="ARBA" id="ARBA00011353"/>
    </source>
</evidence>
<feature type="compositionally biased region" description="Acidic residues" evidence="4">
    <location>
        <begin position="171"/>
        <end position="185"/>
    </location>
</feature>
<feature type="domain" description="Chromo" evidence="5">
    <location>
        <begin position="189"/>
        <end position="251"/>
    </location>
</feature>
<dbReference type="SMART" id="SM00300">
    <property type="entry name" value="ChSh"/>
    <property type="match status" value="1"/>
</dbReference>
<protein>
    <submittedName>
        <fullName evidence="6">Chromo domain-containing protein</fullName>
    </submittedName>
</protein>
<sequence>MGVAVGLVLDKTSVHAGWISEPGPPVLSRWKKVACASRSRDSGRATSRRTVVNWGGFPQLHSIGLETASPLPAIVRLAQLPSTHTIICCSLRQAAAFRIKTSFPMPPAISDDEQSDVGDAIAIPLKEKRAKSRSAEYRDDVLETKSEEDELPEIKGDLNGGPAKPNANAIDNEDVEEETEDEDLEPDEYVVEKILDHQVAEDGTVNFRVKWEGYEKKADQTWEPEDSLKDGASEILEEYLRKLGGREALFEEKSKAKTTKKRSRPATSSSTPPASSKKSKRNGHPAESTPSASVKEAKSKAWTLPSGSWEEEVESIDACEDEESGSLIIYLNWRNGQKTKHSKEVVYKRCPQKMLQFYERHIRIIKAGPDATPEAET</sequence>
<comment type="subunit">
    <text evidence="2">Component of the NuA4 histone acetyltransferase complex.</text>
</comment>
<dbReference type="CDD" id="cd00024">
    <property type="entry name" value="CD_CSD"/>
    <property type="match status" value="1"/>
</dbReference>
<dbReference type="SMART" id="SM00298">
    <property type="entry name" value="CHROMO"/>
    <property type="match status" value="1"/>
</dbReference>
<evidence type="ECO:0000256" key="1">
    <source>
        <dbReference type="ARBA" id="ARBA00004123"/>
    </source>
</evidence>
<feature type="region of interest" description="Disordered" evidence="4">
    <location>
        <begin position="134"/>
        <end position="185"/>
    </location>
</feature>
<dbReference type="Proteomes" id="UP000076552">
    <property type="component" value="Unassembled WGS sequence"/>
</dbReference>
<dbReference type="InterPro" id="IPR016197">
    <property type="entry name" value="Chromo-like_dom_sf"/>
</dbReference>
<gene>
    <name evidence="6" type="ORF">CT0861_11045</name>
</gene>
<evidence type="ECO:0000256" key="3">
    <source>
        <dbReference type="ARBA" id="ARBA00023242"/>
    </source>
</evidence>
<keyword evidence="3" id="KW-0539">Nucleus</keyword>
<evidence type="ECO:0000313" key="6">
    <source>
        <dbReference type="EMBL" id="KZL78259.1"/>
    </source>
</evidence>
<feature type="compositionally biased region" description="Basic and acidic residues" evidence="4">
    <location>
        <begin position="134"/>
        <end position="145"/>
    </location>
</feature>
<dbReference type="PANTHER" id="PTHR22812">
    <property type="entry name" value="CHROMOBOX PROTEIN"/>
    <property type="match status" value="1"/>
</dbReference>
<evidence type="ECO:0000259" key="5">
    <source>
        <dbReference type="PROSITE" id="PS50013"/>
    </source>
</evidence>
<dbReference type="PROSITE" id="PS00598">
    <property type="entry name" value="CHROMO_1"/>
    <property type="match status" value="1"/>
</dbReference>
<keyword evidence="7" id="KW-1185">Reference proteome</keyword>
<accession>A0A166YZY7</accession>
<dbReference type="GO" id="GO:0000792">
    <property type="term" value="C:heterochromatin"/>
    <property type="evidence" value="ECO:0007669"/>
    <property type="project" value="UniProtKB-ARBA"/>
</dbReference>
<proteinExistence type="predicted"/>
<dbReference type="PROSITE" id="PS50013">
    <property type="entry name" value="CHROMO_2"/>
    <property type="match status" value="1"/>
</dbReference>
<dbReference type="GO" id="GO:0006338">
    <property type="term" value="P:chromatin remodeling"/>
    <property type="evidence" value="ECO:0007669"/>
    <property type="project" value="UniProtKB-ARBA"/>
</dbReference>
<dbReference type="CDD" id="cd18657">
    <property type="entry name" value="CSD_Swi6"/>
    <property type="match status" value="1"/>
</dbReference>
<dbReference type="STRING" id="708197.A0A166YZY7"/>
<dbReference type="Pfam" id="PF01393">
    <property type="entry name" value="Chromo_shadow"/>
    <property type="match status" value="1"/>
</dbReference>
<dbReference type="InterPro" id="IPR023780">
    <property type="entry name" value="Chromo_domain"/>
</dbReference>
<dbReference type="SUPFAM" id="SSF54160">
    <property type="entry name" value="Chromo domain-like"/>
    <property type="match status" value="2"/>
</dbReference>
<dbReference type="InterPro" id="IPR017984">
    <property type="entry name" value="Chromo_dom_subgr"/>
</dbReference>
<organism evidence="6 7">
    <name type="scientific">Colletotrichum tofieldiae</name>
    <dbReference type="NCBI Taxonomy" id="708197"/>
    <lineage>
        <taxon>Eukaryota</taxon>
        <taxon>Fungi</taxon>
        <taxon>Dikarya</taxon>
        <taxon>Ascomycota</taxon>
        <taxon>Pezizomycotina</taxon>
        <taxon>Sordariomycetes</taxon>
        <taxon>Hypocreomycetidae</taxon>
        <taxon>Glomerellales</taxon>
        <taxon>Glomerellaceae</taxon>
        <taxon>Colletotrichum</taxon>
        <taxon>Colletotrichum spaethianum species complex</taxon>
    </lineage>
</organism>
<name>A0A166YZY7_9PEZI</name>
<feature type="compositionally biased region" description="Low complexity" evidence="4">
    <location>
        <begin position="265"/>
        <end position="276"/>
    </location>
</feature>
<dbReference type="AlphaFoldDB" id="A0A166YZY7"/>
<dbReference type="PRINTS" id="PR00504">
    <property type="entry name" value="CHROMODOMAIN"/>
</dbReference>
<evidence type="ECO:0000256" key="4">
    <source>
        <dbReference type="SAM" id="MobiDB-lite"/>
    </source>
</evidence>
<dbReference type="Gene3D" id="2.40.50.40">
    <property type="match status" value="2"/>
</dbReference>
<dbReference type="InterPro" id="IPR023779">
    <property type="entry name" value="Chromodomain_CS"/>
</dbReference>
<reference evidence="6 7" key="1">
    <citation type="submission" date="2015-06" db="EMBL/GenBank/DDBJ databases">
        <title>Survival trade-offs in plant roots during colonization by closely related pathogenic and mutualistic fungi.</title>
        <authorList>
            <person name="Hacquard S."/>
            <person name="Kracher B."/>
            <person name="Hiruma K."/>
            <person name="Weinman A."/>
            <person name="Muench P."/>
            <person name="Garrido Oter R."/>
            <person name="Ver Loren van Themaat E."/>
            <person name="Dallerey J.-F."/>
            <person name="Damm U."/>
            <person name="Henrissat B."/>
            <person name="Lespinet O."/>
            <person name="Thon M."/>
            <person name="Kemen E."/>
            <person name="McHardy A.C."/>
            <person name="Schulze-Lefert P."/>
            <person name="O'Connell R.J."/>
        </authorList>
    </citation>
    <scope>NUCLEOTIDE SEQUENCE [LARGE SCALE GENOMIC DNA]</scope>
    <source>
        <strain evidence="6 7">0861</strain>
    </source>
</reference>
<comment type="subcellular location">
    <subcellularLocation>
        <location evidence="1">Nucleus</location>
    </subcellularLocation>
</comment>
<dbReference type="EMBL" id="LFIV01000003">
    <property type="protein sequence ID" value="KZL78259.1"/>
    <property type="molecule type" value="Genomic_DNA"/>
</dbReference>
<dbReference type="GO" id="GO:0005634">
    <property type="term" value="C:nucleus"/>
    <property type="evidence" value="ECO:0007669"/>
    <property type="project" value="UniProtKB-SubCell"/>
</dbReference>
<evidence type="ECO:0000313" key="7">
    <source>
        <dbReference type="Proteomes" id="UP000076552"/>
    </source>
</evidence>
<dbReference type="InterPro" id="IPR008251">
    <property type="entry name" value="Chromo_shadow_dom"/>
</dbReference>
<dbReference type="InterPro" id="IPR000953">
    <property type="entry name" value="Chromo/chromo_shadow_dom"/>
</dbReference>
<feature type="region of interest" description="Disordered" evidence="4">
    <location>
        <begin position="251"/>
        <end position="306"/>
    </location>
</feature>
<comment type="caution">
    <text evidence="6">The sequence shown here is derived from an EMBL/GenBank/DDBJ whole genome shotgun (WGS) entry which is preliminary data.</text>
</comment>